<protein>
    <recommendedName>
        <fullName evidence="4">NADH-quinone oxidoreductase subunit J</fullName>
    </recommendedName>
</protein>
<dbReference type="AlphaFoldDB" id="A0A6A8A2Z8"/>
<keyword evidence="3" id="KW-1185">Reference proteome</keyword>
<comment type="caution">
    <text evidence="2">The sequence shown here is derived from an EMBL/GenBank/DDBJ whole genome shotgun (WGS) entry which is preliminary data.</text>
</comment>
<dbReference type="EMBL" id="WIXI01000022">
    <property type="protein sequence ID" value="MQY44854.1"/>
    <property type="molecule type" value="Genomic_DNA"/>
</dbReference>
<dbReference type="Proteomes" id="UP000435138">
    <property type="component" value="Unassembled WGS sequence"/>
</dbReference>
<name>A0A6A8A2Z8_9HYPH</name>
<dbReference type="RefSeq" id="WP_153352380.1">
    <property type="nucleotide sequence ID" value="NZ_JAYKOO010000003.1"/>
</dbReference>
<gene>
    <name evidence="2" type="ORF">GAO09_02035</name>
</gene>
<keyword evidence="1" id="KW-1133">Transmembrane helix</keyword>
<keyword evidence="1" id="KW-0472">Membrane</keyword>
<evidence type="ECO:0000256" key="1">
    <source>
        <dbReference type="SAM" id="Phobius"/>
    </source>
</evidence>
<sequence length="75" mass="7580">MLFLTAVSLGLCAAMLRSAFSMALVAVLIVAAFGAAALTGPVSFIDLAIVLGGYNIGIFGLVAGMLVFSRRSAEA</sequence>
<organism evidence="2 3">
    <name type="scientific">Endobacterium cereale</name>
    <dbReference type="NCBI Taxonomy" id="2663029"/>
    <lineage>
        <taxon>Bacteria</taxon>
        <taxon>Pseudomonadati</taxon>
        <taxon>Pseudomonadota</taxon>
        <taxon>Alphaproteobacteria</taxon>
        <taxon>Hyphomicrobiales</taxon>
        <taxon>Rhizobiaceae</taxon>
        <taxon>Endobacterium</taxon>
    </lineage>
</organism>
<reference evidence="2 3" key="1">
    <citation type="submission" date="2019-11" db="EMBL/GenBank/DDBJ databases">
        <title>Genome analysis of Rhizobacterium cereale a novel genus and species isolated from maize roots in North Spain.</title>
        <authorList>
            <person name="Menendez E."/>
            <person name="Flores-Felix J.D."/>
            <person name="Ramirez-Bahena M.-H."/>
            <person name="Igual J.M."/>
            <person name="Garcia-Fraile P."/>
            <person name="Peix A."/>
            <person name="Velazquez E."/>
        </authorList>
    </citation>
    <scope>NUCLEOTIDE SEQUENCE [LARGE SCALE GENOMIC DNA]</scope>
    <source>
        <strain evidence="2 3">RZME27</strain>
    </source>
</reference>
<evidence type="ECO:0000313" key="2">
    <source>
        <dbReference type="EMBL" id="MQY44854.1"/>
    </source>
</evidence>
<feature type="transmembrane region" description="Helical" evidence="1">
    <location>
        <begin position="47"/>
        <end position="68"/>
    </location>
</feature>
<accession>A0A6A8A2Z8</accession>
<proteinExistence type="predicted"/>
<keyword evidence="1" id="KW-0812">Transmembrane</keyword>
<evidence type="ECO:0008006" key="4">
    <source>
        <dbReference type="Google" id="ProtNLM"/>
    </source>
</evidence>
<evidence type="ECO:0000313" key="3">
    <source>
        <dbReference type="Proteomes" id="UP000435138"/>
    </source>
</evidence>